<proteinExistence type="predicted"/>
<feature type="region of interest" description="Disordered" evidence="1">
    <location>
        <begin position="1"/>
        <end position="70"/>
    </location>
</feature>
<keyword evidence="4" id="KW-1185">Reference proteome</keyword>
<dbReference type="Proteomes" id="UP000030711">
    <property type="component" value="Unassembled WGS sequence"/>
</dbReference>
<reference evidence="2" key="4">
    <citation type="submission" date="2023-07" db="EMBL/GenBank/DDBJ databases">
        <authorList>
            <person name="Myburg A.A."/>
            <person name="Grattapaglia D."/>
            <person name="Tuskan G.A."/>
            <person name="Hellsten U."/>
            <person name="Hayes R.D."/>
            <person name="Grimwood J."/>
            <person name="Jenkins J."/>
            <person name="Lindquist E."/>
            <person name="Tice H."/>
            <person name="Bauer D."/>
            <person name="Goodstein D.M."/>
            <person name="Dubchak I."/>
            <person name="Poliakov A."/>
            <person name="Mizrachi E."/>
            <person name="Kullan A.R."/>
            <person name="Hussey S.G."/>
            <person name="Pinard D."/>
            <person name="Van D.M."/>
            <person name="Singh P."/>
            <person name="Van J.I."/>
            <person name="Silva-Junior O.B."/>
            <person name="Togawa R.C."/>
            <person name="Pappas M.R."/>
            <person name="Faria D.A."/>
            <person name="Sansaloni C.P."/>
            <person name="Petroli C.D."/>
            <person name="Yang X."/>
            <person name="Ranjan P."/>
            <person name="Tschaplinski T.J."/>
            <person name="Ye C.Y."/>
            <person name="Li T."/>
            <person name="Sterck L."/>
            <person name="Vanneste K."/>
            <person name="Murat F."/>
            <person name="Soler M."/>
            <person name="Clemente H.S."/>
            <person name="Saidi N."/>
            <person name="Cassan-Wang H."/>
            <person name="Dunand C."/>
            <person name="Hefer C.A."/>
            <person name="Bornberg-Bauer E."/>
            <person name="Kersting A.R."/>
            <person name="Vining K."/>
            <person name="Amarasinghe V."/>
            <person name="Ranik M."/>
            <person name="Naithani S."/>
            <person name="Elser J."/>
            <person name="Boyd A.E."/>
            <person name="Liston A."/>
            <person name="Spatafora J.W."/>
            <person name="Dharmwardhana P."/>
            <person name="Raja R."/>
            <person name="Sullivan C."/>
            <person name="Romanel E."/>
            <person name="Alves-Ferreira M."/>
            <person name="Kulheim C."/>
            <person name="Foley W."/>
            <person name="Carocha V."/>
            <person name="Paiva J."/>
            <person name="Kudrna D."/>
            <person name="Brommonschenkel S.H."/>
            <person name="Pasquali G."/>
            <person name="Byrne M."/>
            <person name="Rigault P."/>
            <person name="Tibbits J."/>
            <person name="Spokevicius A."/>
            <person name="Jones R.C."/>
            <person name="Steane D.A."/>
            <person name="Vaillancourt R.E."/>
            <person name="Potts B.M."/>
            <person name="Joubert F."/>
            <person name="Barry K."/>
            <person name="Pappas G.J."/>
            <person name="Strauss S.H."/>
            <person name="Jaiswal P."/>
            <person name="Grima-Pettenati J."/>
            <person name="Salse J."/>
            <person name="Van D.P."/>
            <person name="Rokhsar D.S."/>
            <person name="Schmutz J."/>
        </authorList>
    </citation>
    <scope>NUCLEOTIDE SEQUENCE</scope>
    <source>
        <tissue evidence="2">Leaf extractions</tissue>
    </source>
</reference>
<gene>
    <name evidence="3" type="ORF">EUGRSUZ_L01352</name>
</gene>
<dbReference type="AlphaFoldDB" id="A0A058ZUK8"/>
<reference evidence="2" key="2">
    <citation type="journal article" date="2014" name="Nature">
        <title>The genome of Eucalyptus grandis.</title>
        <authorList>
            <person name="Myburg A.A."/>
            <person name="Grattapaglia D."/>
            <person name="Tuskan G.A."/>
            <person name="Hellsten U."/>
            <person name="Hayes R.D."/>
            <person name="Grimwood J."/>
            <person name="Jenkins J."/>
            <person name="Lindquist E."/>
            <person name="Tice H."/>
            <person name="Bauer D."/>
            <person name="Goodstein D.M."/>
            <person name="Dubchak I."/>
            <person name="Poliakov A."/>
            <person name="Mizrachi E."/>
            <person name="Kullan A.R."/>
            <person name="Hussey S.G."/>
            <person name="Pinard D."/>
            <person name="van der Merwe K."/>
            <person name="Singh P."/>
            <person name="van Jaarsveld I."/>
            <person name="Silva-Junior O.B."/>
            <person name="Togawa R.C."/>
            <person name="Pappas M.R."/>
            <person name="Faria D.A."/>
            <person name="Sansaloni C.P."/>
            <person name="Petroli C.D."/>
            <person name="Yang X."/>
            <person name="Ranjan P."/>
            <person name="Tschaplinski T.J."/>
            <person name="Ye C.Y."/>
            <person name="Li T."/>
            <person name="Sterck L."/>
            <person name="Vanneste K."/>
            <person name="Murat F."/>
            <person name="Soler M."/>
            <person name="Clemente H.S."/>
            <person name="Saidi N."/>
            <person name="Cassan-Wang H."/>
            <person name="Dunand C."/>
            <person name="Hefer C.A."/>
            <person name="Bornberg-Bauer E."/>
            <person name="Kersting A.R."/>
            <person name="Vining K."/>
            <person name="Amarasinghe V."/>
            <person name="Ranik M."/>
            <person name="Naithani S."/>
            <person name="Elser J."/>
            <person name="Boyd A.E."/>
            <person name="Liston A."/>
            <person name="Spatafora J.W."/>
            <person name="Dharmwardhana P."/>
            <person name="Raja R."/>
            <person name="Sullivan C."/>
            <person name="Romanel E."/>
            <person name="Alves-Ferreira M."/>
            <person name="Kulheim C."/>
            <person name="Foley W."/>
            <person name="Carocha V."/>
            <person name="Paiva J."/>
            <person name="Kudrna D."/>
            <person name="Brommonschenkel S.H."/>
            <person name="Pasquali G."/>
            <person name="Byrne M."/>
            <person name="Rigault P."/>
            <person name="Tibbits J."/>
            <person name="Spokevicius A."/>
            <person name="Jones R.C."/>
            <person name="Steane D.A."/>
            <person name="Vaillancourt R.E."/>
            <person name="Potts B.M."/>
            <person name="Joubert F."/>
            <person name="Barry K."/>
            <person name="Pappas G.J."/>
            <person name="Strauss S.H."/>
            <person name="Jaiswal P."/>
            <person name="Grima-Pettenati J."/>
            <person name="Salse J."/>
            <person name="Van de Peer Y."/>
            <person name="Rokhsar D.S."/>
            <person name="Schmutz J."/>
        </authorList>
    </citation>
    <scope>NUCLEOTIDE SEQUENCE</scope>
    <source>
        <tissue evidence="2">Leaf extractions</tissue>
    </source>
</reference>
<evidence type="ECO:0000313" key="3">
    <source>
        <dbReference type="EMBL" id="KCW45051.1"/>
    </source>
</evidence>
<reference evidence="2" key="3">
    <citation type="submission" date="2023-04" db="EMBL/GenBank/DDBJ databases">
        <title>WGS assembly of Eucalyptus grandis.</title>
        <authorList>
            <person name="Myburg A."/>
            <person name="Grattapaglia D."/>
            <person name="Tuskan G."/>
            <person name="Hellsten U."/>
            <person name="Hayes R."/>
            <person name="Grimwood J."/>
            <person name="Jenkins J."/>
            <person name="Lindquist E."/>
            <person name="Tice H."/>
            <person name="Bauer D."/>
            <person name="Goodstein D."/>
            <person name="Dubchak I."/>
            <person name="Poliakov A."/>
            <person name="Mizrachi E."/>
            <person name="Kullan A."/>
            <person name="Hussey S."/>
            <person name="Pinard D."/>
            <person name="Van D."/>
            <person name="Singh P."/>
            <person name="Van J."/>
            <person name="Silva-Junior O."/>
            <person name="Togawa R."/>
            <person name="Pappas M."/>
            <person name="Faria D."/>
            <person name="Sansaloni C."/>
            <person name="Petroli C."/>
            <person name="Yang X."/>
            <person name="Ranjan P."/>
            <person name="Tschaplinski T."/>
            <person name="Ye C."/>
            <person name="Li T."/>
            <person name="Sterck L."/>
            <person name="Vanneste K."/>
            <person name="Murat F."/>
            <person name="Soler M."/>
            <person name="Clemente H."/>
            <person name="Saidi N."/>
            <person name="Cassan-Wang H."/>
            <person name="Dunand C."/>
            <person name="Hefer C."/>
            <person name="Bornberg-Bauer E."/>
            <person name="Kersting A."/>
            <person name="Vining K."/>
            <person name="Amarasinghe V."/>
            <person name="Ranik M."/>
            <person name="Naithani S."/>
            <person name="Elser J."/>
            <person name="Boyd A."/>
            <person name="Liston A."/>
            <person name="Spatafora J."/>
            <person name="Dharmwardhana P."/>
            <person name="Raja R."/>
            <person name="Sullivan C."/>
            <person name="Romanel E."/>
            <person name="Alves-Ferreira M."/>
            <person name="Kulheim C."/>
            <person name="Foley W."/>
            <person name="Carocha V."/>
            <person name="Paiva J."/>
            <person name="Kudrna D."/>
            <person name="Brommonschenkel S."/>
            <person name="Pasquali G."/>
            <person name="Byrne M."/>
            <person name="Rigault P."/>
            <person name="Tibbits J."/>
            <person name="Spokevicius A."/>
            <person name="Jones R."/>
            <person name="Steane D."/>
            <person name="Vaillancourt R."/>
            <person name="Potts B."/>
            <person name="Joubert F."/>
            <person name="Barry K."/>
            <person name="Pappas G."/>
            <person name="Strauss S."/>
            <person name="Jaiswal P."/>
            <person name="Grima-Pettenati J."/>
            <person name="Salse J."/>
            <person name="Van D."/>
            <person name="Rokhsar D."/>
            <person name="Schmutz J."/>
        </authorList>
    </citation>
    <scope>NUCLEOTIDE SEQUENCE</scope>
    <source>
        <tissue evidence="2">Leaf extractions</tissue>
    </source>
</reference>
<dbReference type="Gramene" id="KCW45051">
    <property type="protein sequence ID" value="KCW45051"/>
    <property type="gene ID" value="EUGRSUZ_L01352"/>
</dbReference>
<sequence>MPQHSRYKFQQSIINREIEREHRPRHNQYQFQPSKDESSRVKDQDKKRQGREQRQSDGNKVSLTSMAGKAKRTFCPYPITEYSTRNKQFFRWN</sequence>
<feature type="compositionally biased region" description="Basic and acidic residues" evidence="1">
    <location>
        <begin position="34"/>
        <end position="57"/>
    </location>
</feature>
<accession>A0A058ZUK8</accession>
<dbReference type="EMBL" id="MU848422">
    <property type="protein sequence ID" value="KAK2632594.1"/>
    <property type="molecule type" value="Genomic_DNA"/>
</dbReference>
<dbReference type="EMBL" id="KK198938">
    <property type="protein sequence ID" value="KCW45051.1"/>
    <property type="molecule type" value="Genomic_DNA"/>
</dbReference>
<reference evidence="3" key="1">
    <citation type="submission" date="2013-07" db="EMBL/GenBank/DDBJ databases">
        <title>The genome of Eucalyptus grandis.</title>
        <authorList>
            <person name="Schmutz J."/>
            <person name="Hayes R."/>
            <person name="Myburg A."/>
            <person name="Tuskan G."/>
            <person name="Grattapaglia D."/>
            <person name="Rokhsar D.S."/>
        </authorList>
    </citation>
    <scope>NUCLEOTIDE SEQUENCE</scope>
    <source>
        <tissue evidence="3">Leaf extractions</tissue>
    </source>
</reference>
<evidence type="ECO:0000256" key="1">
    <source>
        <dbReference type="SAM" id="MobiDB-lite"/>
    </source>
</evidence>
<protein>
    <submittedName>
        <fullName evidence="3">Uncharacterized protein</fullName>
    </submittedName>
</protein>
<evidence type="ECO:0000313" key="4">
    <source>
        <dbReference type="Proteomes" id="UP000030711"/>
    </source>
</evidence>
<dbReference type="InParanoid" id="A0A058ZUK8"/>
<name>A0A058ZUK8_EUCGR</name>
<evidence type="ECO:0000313" key="2">
    <source>
        <dbReference type="EMBL" id="KAK2632594.1"/>
    </source>
</evidence>
<organism evidence="3">
    <name type="scientific">Eucalyptus grandis</name>
    <name type="common">Flooded gum</name>
    <dbReference type="NCBI Taxonomy" id="71139"/>
    <lineage>
        <taxon>Eukaryota</taxon>
        <taxon>Viridiplantae</taxon>
        <taxon>Streptophyta</taxon>
        <taxon>Embryophyta</taxon>
        <taxon>Tracheophyta</taxon>
        <taxon>Spermatophyta</taxon>
        <taxon>Magnoliopsida</taxon>
        <taxon>eudicotyledons</taxon>
        <taxon>Gunneridae</taxon>
        <taxon>Pentapetalae</taxon>
        <taxon>rosids</taxon>
        <taxon>malvids</taxon>
        <taxon>Myrtales</taxon>
        <taxon>Myrtaceae</taxon>
        <taxon>Myrtoideae</taxon>
        <taxon>Eucalypteae</taxon>
        <taxon>Eucalyptus</taxon>
    </lineage>
</organism>